<proteinExistence type="predicted"/>
<feature type="compositionally biased region" description="Low complexity" evidence="1">
    <location>
        <begin position="301"/>
        <end position="310"/>
    </location>
</feature>
<dbReference type="RefSeq" id="WP_075974402.1">
    <property type="nucleotide sequence ID" value="NZ_MKQR01000009.1"/>
</dbReference>
<dbReference type="OrthoDB" id="9846970at2"/>
<organism evidence="2 3">
    <name type="scientific">Actinokineospora bangkokensis</name>
    <dbReference type="NCBI Taxonomy" id="1193682"/>
    <lineage>
        <taxon>Bacteria</taxon>
        <taxon>Bacillati</taxon>
        <taxon>Actinomycetota</taxon>
        <taxon>Actinomycetes</taxon>
        <taxon>Pseudonocardiales</taxon>
        <taxon>Pseudonocardiaceae</taxon>
        <taxon>Actinokineospora</taxon>
    </lineage>
</organism>
<dbReference type="STRING" id="1193682.BJP25_14480"/>
<protein>
    <submittedName>
        <fullName evidence="2">Uncharacterized protein</fullName>
    </submittedName>
</protein>
<dbReference type="AlphaFoldDB" id="A0A1Q9LN79"/>
<evidence type="ECO:0000313" key="2">
    <source>
        <dbReference type="EMBL" id="OLR93507.1"/>
    </source>
</evidence>
<keyword evidence="3" id="KW-1185">Reference proteome</keyword>
<dbReference type="EMBL" id="MKQR01000009">
    <property type="protein sequence ID" value="OLR93507.1"/>
    <property type="molecule type" value="Genomic_DNA"/>
</dbReference>
<evidence type="ECO:0000256" key="1">
    <source>
        <dbReference type="SAM" id="MobiDB-lite"/>
    </source>
</evidence>
<feature type="region of interest" description="Disordered" evidence="1">
    <location>
        <begin position="268"/>
        <end position="310"/>
    </location>
</feature>
<comment type="caution">
    <text evidence="2">The sequence shown here is derived from an EMBL/GenBank/DDBJ whole genome shotgun (WGS) entry which is preliminary data.</text>
</comment>
<evidence type="ECO:0000313" key="3">
    <source>
        <dbReference type="Proteomes" id="UP000186040"/>
    </source>
</evidence>
<gene>
    <name evidence="2" type="ORF">BJP25_14480</name>
</gene>
<dbReference type="Proteomes" id="UP000186040">
    <property type="component" value="Unassembled WGS sequence"/>
</dbReference>
<reference evidence="2 3" key="1">
    <citation type="submission" date="2016-10" db="EMBL/GenBank/DDBJ databases">
        <title>The Draft Genome Sequence of Actinokineospora bangkokensis 44EHWT reveals the biosynthetic pathway of antifungal compounds Thailandins with unusual extender unit butylmalonyl-CoA.</title>
        <authorList>
            <person name="Greule A."/>
            <person name="Intra B."/>
            <person name="Flemming S."/>
            <person name="Rommel M.G."/>
            <person name="Panbangred W."/>
            <person name="Bechthold A."/>
        </authorList>
    </citation>
    <scope>NUCLEOTIDE SEQUENCE [LARGE SCALE GENOMIC DNA]</scope>
    <source>
        <strain evidence="2 3">44EHW</strain>
    </source>
</reference>
<accession>A0A1Q9LN79</accession>
<sequence>MAWSDWSSYSDLLNRLWDQRDSWRDARTLDELVEKITSAQPGLLGGDERSQVGEHGLTALIAALSADHSDPEALHRRLRLAALARPAADHGFGSEWAGRYVTLDADGKRLHSTDRYAEPAGWAPVDAPAEARPAKTFDSTSGLYYDATSWYLPDETTPVTRDPAHPTRSRDAQGTVYVQGVRWAPGEQNYDAAAGRWGRLDPSGEFEYFHDEDQVWERQWDHGWTRLNPVLERWLPHDRASGTWLHEGAWRTAADIDALVAPKVQEPVVPPAPQAEPAAADRAVPEPESVPEPGAATGSGEVPPEAVEVPPEVAAEVVDARSEVLEAAIAEIRAANVSPEELSDAAIAAMLDAQTISNLEQ</sequence>
<name>A0A1Q9LN79_9PSEU</name>